<evidence type="ECO:0000256" key="4">
    <source>
        <dbReference type="ARBA" id="ARBA00022989"/>
    </source>
</evidence>
<dbReference type="PROSITE" id="PS50928">
    <property type="entry name" value="ABC_TM1"/>
    <property type="match status" value="1"/>
</dbReference>
<feature type="domain" description="ABC transmembrane type-1" evidence="7">
    <location>
        <begin position="61"/>
        <end position="242"/>
    </location>
</feature>
<feature type="transmembrane region" description="Helical" evidence="6">
    <location>
        <begin position="98"/>
        <end position="123"/>
    </location>
</feature>
<gene>
    <name evidence="8" type="ORF">HNQ07_000002</name>
</gene>
<proteinExistence type="inferred from homology"/>
<feature type="transmembrane region" description="Helical" evidence="6">
    <location>
        <begin position="21"/>
        <end position="41"/>
    </location>
</feature>
<dbReference type="AlphaFoldDB" id="A0A7W8KCJ0"/>
<dbReference type="Proteomes" id="UP000539473">
    <property type="component" value="Unassembled WGS sequence"/>
</dbReference>
<evidence type="ECO:0000256" key="1">
    <source>
        <dbReference type="ARBA" id="ARBA00004141"/>
    </source>
</evidence>
<dbReference type="SUPFAM" id="SSF161098">
    <property type="entry name" value="MetI-like"/>
    <property type="match status" value="1"/>
</dbReference>
<name>A0A7W8KCJ0_9DEIO</name>
<evidence type="ECO:0000259" key="7">
    <source>
        <dbReference type="PROSITE" id="PS50928"/>
    </source>
</evidence>
<dbReference type="EMBL" id="JACHFK010000001">
    <property type="protein sequence ID" value="MBB5374558.1"/>
    <property type="molecule type" value="Genomic_DNA"/>
</dbReference>
<keyword evidence="5 6" id="KW-0472">Membrane</keyword>
<keyword evidence="3 6" id="KW-0812">Transmembrane</keyword>
<evidence type="ECO:0000256" key="3">
    <source>
        <dbReference type="ARBA" id="ARBA00022692"/>
    </source>
</evidence>
<evidence type="ECO:0000256" key="5">
    <source>
        <dbReference type="ARBA" id="ARBA00023136"/>
    </source>
</evidence>
<keyword evidence="2 6" id="KW-0813">Transport</keyword>
<feature type="transmembrane region" description="Helical" evidence="6">
    <location>
        <begin position="129"/>
        <end position="151"/>
    </location>
</feature>
<evidence type="ECO:0000313" key="9">
    <source>
        <dbReference type="Proteomes" id="UP000539473"/>
    </source>
</evidence>
<comment type="subcellular location">
    <subcellularLocation>
        <location evidence="6">Cell membrane</location>
        <topology evidence="6">Multi-pass membrane protein</topology>
    </subcellularLocation>
    <subcellularLocation>
        <location evidence="1">Membrane</location>
        <topology evidence="1">Multi-pass membrane protein</topology>
    </subcellularLocation>
</comment>
<evidence type="ECO:0000256" key="6">
    <source>
        <dbReference type="RuleBase" id="RU363032"/>
    </source>
</evidence>
<evidence type="ECO:0000313" key="8">
    <source>
        <dbReference type="EMBL" id="MBB5374558.1"/>
    </source>
</evidence>
<keyword evidence="4 6" id="KW-1133">Transmembrane helix</keyword>
<dbReference type="PANTHER" id="PTHR30177">
    <property type="entry name" value="GLYCINE BETAINE/L-PROLINE TRANSPORT SYSTEM PERMEASE PROTEIN PROW"/>
    <property type="match status" value="1"/>
</dbReference>
<comment type="similarity">
    <text evidence="6">Belongs to the binding-protein-dependent transport system permease family.</text>
</comment>
<dbReference type="Pfam" id="PF00528">
    <property type="entry name" value="BPD_transp_1"/>
    <property type="match status" value="1"/>
</dbReference>
<dbReference type="GO" id="GO:0055085">
    <property type="term" value="P:transmembrane transport"/>
    <property type="evidence" value="ECO:0007669"/>
    <property type="project" value="InterPro"/>
</dbReference>
<sequence>MVGAADRWPRQRVRTGRRWGTLVWPALLVVALVPGVLGALLRPLHLGDVPAAFSPPLWQLTLTHLGLVLLSTVIVVALGLPIAVAVTRPHREALRGLAETLVGLGQTVPTFAILALAVPALGFGWKPTLLGLIVYGLVPVVSNAVAGLQAVDPGTLDAARGMGMTGAQRLSRVELPLALPVILAGVRTSTVYNVGTATVGAALGAGGLGGPIIDGLSQQNTALVLVGALLAGLLALSLDALLGLIAPPARTGTPV</sequence>
<dbReference type="Gene3D" id="1.10.3720.10">
    <property type="entry name" value="MetI-like"/>
    <property type="match status" value="1"/>
</dbReference>
<protein>
    <submittedName>
        <fullName evidence="8">Osmoprotectant transport system permease protein</fullName>
    </submittedName>
</protein>
<dbReference type="FunFam" id="1.10.3720.10:FF:000001">
    <property type="entry name" value="Glycine betaine ABC transporter, permease"/>
    <property type="match status" value="1"/>
</dbReference>
<dbReference type="InterPro" id="IPR000515">
    <property type="entry name" value="MetI-like"/>
</dbReference>
<dbReference type="CDD" id="cd06261">
    <property type="entry name" value="TM_PBP2"/>
    <property type="match status" value="1"/>
</dbReference>
<accession>A0A7W8KCJ0</accession>
<evidence type="ECO:0000256" key="2">
    <source>
        <dbReference type="ARBA" id="ARBA00022448"/>
    </source>
</evidence>
<feature type="transmembrane region" description="Helical" evidence="6">
    <location>
        <begin position="222"/>
        <end position="246"/>
    </location>
</feature>
<comment type="caution">
    <text evidence="8">The sequence shown here is derived from an EMBL/GenBank/DDBJ whole genome shotgun (WGS) entry which is preliminary data.</text>
</comment>
<feature type="transmembrane region" description="Helical" evidence="6">
    <location>
        <begin position="61"/>
        <end position="86"/>
    </location>
</feature>
<dbReference type="InterPro" id="IPR035906">
    <property type="entry name" value="MetI-like_sf"/>
</dbReference>
<organism evidence="8 9">
    <name type="scientific">Deinococcus metalli</name>
    <dbReference type="NCBI Taxonomy" id="1141878"/>
    <lineage>
        <taxon>Bacteria</taxon>
        <taxon>Thermotogati</taxon>
        <taxon>Deinococcota</taxon>
        <taxon>Deinococci</taxon>
        <taxon>Deinococcales</taxon>
        <taxon>Deinococcaceae</taxon>
        <taxon>Deinococcus</taxon>
    </lineage>
</organism>
<reference evidence="8 9" key="1">
    <citation type="submission" date="2020-08" db="EMBL/GenBank/DDBJ databases">
        <title>Genomic Encyclopedia of Type Strains, Phase IV (KMG-IV): sequencing the most valuable type-strain genomes for metagenomic binning, comparative biology and taxonomic classification.</title>
        <authorList>
            <person name="Goeker M."/>
        </authorList>
    </citation>
    <scope>NUCLEOTIDE SEQUENCE [LARGE SCALE GENOMIC DNA]</scope>
    <source>
        <strain evidence="8 9">DSM 27521</strain>
    </source>
</reference>
<dbReference type="GO" id="GO:0005886">
    <property type="term" value="C:plasma membrane"/>
    <property type="evidence" value="ECO:0007669"/>
    <property type="project" value="UniProtKB-SubCell"/>
</dbReference>
<dbReference type="InterPro" id="IPR051204">
    <property type="entry name" value="ABC_transp_perm/SBD"/>
</dbReference>